<dbReference type="GO" id="GO:0016020">
    <property type="term" value="C:membrane"/>
    <property type="evidence" value="ECO:0007669"/>
    <property type="project" value="TreeGrafter"/>
</dbReference>
<sequence length="699" mass="74274">MRSASDRTAIKTMPVVVFHIAIGPLDDDGRCPVRARVNGRAAVSELHLAGSLFDLGHQALHAGAQRIANIPDVGRALGRALFTLPIRTLLLDAARSAAADGARLQVRLQINTPELAALPWEYLSLGSTHVWTPALRADYALVRAGRCVSPPQSLPLREPLRVLAIASPGNAHCLDALERALTPGIRAARIDLRSVPDASPSTLQRALVEEMPHVLHLAARVVLTPDRRLELDLSGALDAGDLVDLLADAANLRLATLTGGEGDRRALDIAPMLCAALLIDERLPATIAFGTPLPADHTARFAALCYDQLAMGAPVDLAVTVGRVALARIGDLWGAPVLRVAPDTGVLFQPLPRRAARPRSANRPLPFVAATAVGVALILGGYLFRPSPSLPPEATYARQVTPPTVRVRETPTSGHPSILAAPLSFIAPSATPTPSPLPSPTPLPAPIGYTVHRVAAGETLDGIAARLGSDTAAIAALNAIDADAPLRPERALAIPLFHPGEAASGLTEPVRRGNPASGKVALTFDIEIDDTTLYAILDALRQRQVKGTFFVTGNWVKRFPDAARAIVAEGNEIANHSLTHPYFSRIGLDGMANELRETDRIVLEVTGRSTRPHFRFPYGDYTAQAVAAVVAEGYIPYHWSADDRAIPAWLDRAVADPAWADGGILLMHGRSSTAGMLPGIIDRLRAVGLEPTTLSETLR</sequence>
<accession>A7NIQ2</accession>
<evidence type="ECO:0000256" key="2">
    <source>
        <dbReference type="ARBA" id="ARBA00022801"/>
    </source>
</evidence>
<dbReference type="PANTHER" id="PTHR10587">
    <property type="entry name" value="GLYCOSYL TRANSFERASE-RELATED"/>
    <property type="match status" value="1"/>
</dbReference>
<dbReference type="EMBL" id="CP000804">
    <property type="protein sequence ID" value="ABU57355.1"/>
    <property type="molecule type" value="Genomic_DNA"/>
</dbReference>
<dbReference type="InterPro" id="IPR050248">
    <property type="entry name" value="Polysacc_deacetylase_ArnD"/>
</dbReference>
<dbReference type="GO" id="GO:0016810">
    <property type="term" value="F:hydrolase activity, acting on carbon-nitrogen (but not peptide) bonds"/>
    <property type="evidence" value="ECO:0007669"/>
    <property type="project" value="InterPro"/>
</dbReference>
<reference evidence="5 6" key="1">
    <citation type="submission" date="2007-08" db="EMBL/GenBank/DDBJ databases">
        <title>Complete sequence of Roseiflexus castenholzii DSM 13941.</title>
        <authorList>
            <consortium name="US DOE Joint Genome Institute"/>
            <person name="Copeland A."/>
            <person name="Lucas S."/>
            <person name="Lapidus A."/>
            <person name="Barry K."/>
            <person name="Glavina del Rio T."/>
            <person name="Dalin E."/>
            <person name="Tice H."/>
            <person name="Pitluck S."/>
            <person name="Thompson L.S."/>
            <person name="Brettin T."/>
            <person name="Bruce D."/>
            <person name="Detter J.C."/>
            <person name="Han C."/>
            <person name="Tapia R."/>
            <person name="Schmutz J."/>
            <person name="Larimer F."/>
            <person name="Land M."/>
            <person name="Hauser L."/>
            <person name="Kyrpides N."/>
            <person name="Mikhailova N."/>
            <person name="Bryant D.A."/>
            <person name="Hanada S."/>
            <person name="Tsukatani Y."/>
            <person name="Richardson P."/>
        </authorList>
    </citation>
    <scope>NUCLEOTIDE SEQUENCE [LARGE SCALE GENOMIC DNA]</scope>
    <source>
        <strain evidence="6">DSM 13941 / HLO8</strain>
    </source>
</reference>
<dbReference type="PANTHER" id="PTHR10587:SF133">
    <property type="entry name" value="CHITIN DEACETYLASE 1-RELATED"/>
    <property type="match status" value="1"/>
</dbReference>
<dbReference type="AlphaFoldDB" id="A7NIQ2"/>
<dbReference type="GO" id="GO:0005975">
    <property type="term" value="P:carbohydrate metabolic process"/>
    <property type="evidence" value="ECO:0007669"/>
    <property type="project" value="InterPro"/>
</dbReference>
<dbReference type="InterPro" id="IPR036779">
    <property type="entry name" value="LysM_dom_sf"/>
</dbReference>
<evidence type="ECO:0000259" key="3">
    <source>
        <dbReference type="PROSITE" id="PS51677"/>
    </source>
</evidence>
<dbReference type="PROSITE" id="PS51677">
    <property type="entry name" value="NODB"/>
    <property type="match status" value="1"/>
</dbReference>
<dbReference type="PROSITE" id="PS51782">
    <property type="entry name" value="LYSM"/>
    <property type="match status" value="1"/>
</dbReference>
<keyword evidence="2" id="KW-0378">Hydrolase</keyword>
<feature type="domain" description="NodB homology" evidence="3">
    <location>
        <begin position="518"/>
        <end position="699"/>
    </location>
</feature>
<dbReference type="CDD" id="cd00118">
    <property type="entry name" value="LysM"/>
    <property type="match status" value="1"/>
</dbReference>
<dbReference type="InterPro" id="IPR018392">
    <property type="entry name" value="LysM"/>
</dbReference>
<dbReference type="GO" id="GO:0046872">
    <property type="term" value="F:metal ion binding"/>
    <property type="evidence" value="ECO:0007669"/>
    <property type="project" value="UniProtKB-KW"/>
</dbReference>
<feature type="domain" description="LysM" evidence="4">
    <location>
        <begin position="450"/>
        <end position="494"/>
    </location>
</feature>
<dbReference type="Pfam" id="PF01522">
    <property type="entry name" value="Polysacc_deac_1"/>
    <property type="match status" value="1"/>
</dbReference>
<dbReference type="Pfam" id="PF01476">
    <property type="entry name" value="LysM"/>
    <property type="match status" value="1"/>
</dbReference>
<dbReference type="SUPFAM" id="SSF88713">
    <property type="entry name" value="Glycoside hydrolase/deacetylase"/>
    <property type="match status" value="1"/>
</dbReference>
<dbReference type="eggNOG" id="COG1388">
    <property type="taxonomic scope" value="Bacteria"/>
</dbReference>
<organism evidence="5 6">
    <name type="scientific">Roseiflexus castenholzii (strain DSM 13941 / HLO8)</name>
    <dbReference type="NCBI Taxonomy" id="383372"/>
    <lineage>
        <taxon>Bacteria</taxon>
        <taxon>Bacillati</taxon>
        <taxon>Chloroflexota</taxon>
        <taxon>Chloroflexia</taxon>
        <taxon>Chloroflexales</taxon>
        <taxon>Roseiflexineae</taxon>
        <taxon>Roseiflexaceae</taxon>
        <taxon>Roseiflexus</taxon>
    </lineage>
</organism>
<dbReference type="eggNOG" id="COG0726">
    <property type="taxonomic scope" value="Bacteria"/>
</dbReference>
<evidence type="ECO:0000259" key="4">
    <source>
        <dbReference type="PROSITE" id="PS51782"/>
    </source>
</evidence>
<dbReference type="InterPro" id="IPR011330">
    <property type="entry name" value="Glyco_hydro/deAcase_b/a-brl"/>
</dbReference>
<dbReference type="Gene3D" id="3.10.350.10">
    <property type="entry name" value="LysM domain"/>
    <property type="match status" value="1"/>
</dbReference>
<dbReference type="KEGG" id="rca:Rcas_1258"/>
<dbReference type="OrthoDB" id="146693at2"/>
<proteinExistence type="predicted"/>
<evidence type="ECO:0000313" key="5">
    <source>
        <dbReference type="EMBL" id="ABU57355.1"/>
    </source>
</evidence>
<name>A7NIQ2_ROSCS</name>
<dbReference type="STRING" id="383372.Rcas_1258"/>
<dbReference type="InterPro" id="IPR002509">
    <property type="entry name" value="NODB_dom"/>
</dbReference>
<evidence type="ECO:0000313" key="6">
    <source>
        <dbReference type="Proteomes" id="UP000000263"/>
    </source>
</evidence>
<dbReference type="CDD" id="cd10917">
    <property type="entry name" value="CE4_NodB_like_6s_7s"/>
    <property type="match status" value="1"/>
</dbReference>
<protein>
    <submittedName>
        <fullName evidence="5">Polysaccharide deacetylase</fullName>
    </submittedName>
</protein>
<gene>
    <name evidence="5" type="ordered locus">Rcas_1258</name>
</gene>
<dbReference type="SUPFAM" id="SSF54106">
    <property type="entry name" value="LysM domain"/>
    <property type="match status" value="1"/>
</dbReference>
<dbReference type="Gene3D" id="3.20.20.370">
    <property type="entry name" value="Glycoside hydrolase/deacetylase"/>
    <property type="match status" value="1"/>
</dbReference>
<dbReference type="Proteomes" id="UP000000263">
    <property type="component" value="Chromosome"/>
</dbReference>
<dbReference type="HOGENOM" id="CLU_391226_0_0_0"/>
<dbReference type="RefSeq" id="WP_012119785.1">
    <property type="nucleotide sequence ID" value="NC_009767.1"/>
</dbReference>
<evidence type="ECO:0000256" key="1">
    <source>
        <dbReference type="ARBA" id="ARBA00022723"/>
    </source>
</evidence>
<keyword evidence="6" id="KW-1185">Reference proteome</keyword>
<keyword evidence="1" id="KW-0479">Metal-binding</keyword>